<dbReference type="GO" id="GO:0030246">
    <property type="term" value="F:carbohydrate binding"/>
    <property type="evidence" value="ECO:0007669"/>
    <property type="project" value="InterPro"/>
</dbReference>
<comment type="caution">
    <text evidence="11">The sequence shown here is derived from an EMBL/GenBank/DDBJ whole genome shotgun (WGS) entry which is preliminary data.</text>
</comment>
<accession>A0A0B2VAN8</accession>
<evidence type="ECO:0000256" key="1">
    <source>
        <dbReference type="ARBA" id="ARBA00004115"/>
    </source>
</evidence>
<dbReference type="STRING" id="6265.A0A0B2VAN8"/>
<evidence type="ECO:0000256" key="6">
    <source>
        <dbReference type="ARBA" id="ARBA00022989"/>
    </source>
</evidence>
<dbReference type="OMA" id="VLAEHCW"/>
<keyword evidence="5" id="KW-0256">Endoplasmic reticulum</keyword>
<dbReference type="InterPro" id="IPR039155">
    <property type="entry name" value="MLEC"/>
</dbReference>
<dbReference type="AlphaFoldDB" id="A0A0B2VAN8"/>
<dbReference type="GO" id="GO:0005789">
    <property type="term" value="C:endoplasmic reticulum membrane"/>
    <property type="evidence" value="ECO:0007669"/>
    <property type="project" value="UniProtKB-SubCell"/>
</dbReference>
<evidence type="ECO:0000256" key="4">
    <source>
        <dbReference type="ARBA" id="ARBA00022729"/>
    </source>
</evidence>
<evidence type="ECO:0000256" key="7">
    <source>
        <dbReference type="ARBA" id="ARBA00023136"/>
    </source>
</evidence>
<feature type="domain" description="Malectin" evidence="10">
    <location>
        <begin position="41"/>
        <end position="200"/>
    </location>
</feature>
<gene>
    <name evidence="11" type="primary">mlec</name>
    <name evidence="11" type="ORF">Tcan_13963</name>
</gene>
<proteinExistence type="inferred from homology"/>
<evidence type="ECO:0000256" key="8">
    <source>
        <dbReference type="ARBA" id="ARBA00023180"/>
    </source>
</evidence>
<keyword evidence="8" id="KW-0325">Glycoprotein</keyword>
<evidence type="ECO:0000256" key="5">
    <source>
        <dbReference type="ARBA" id="ARBA00022824"/>
    </source>
</evidence>
<reference evidence="11 12" key="1">
    <citation type="submission" date="2014-11" db="EMBL/GenBank/DDBJ databases">
        <title>Genetic blueprint of the zoonotic pathogen Toxocara canis.</title>
        <authorList>
            <person name="Zhu X.-Q."/>
            <person name="Korhonen P.K."/>
            <person name="Cai H."/>
            <person name="Young N.D."/>
            <person name="Nejsum P."/>
            <person name="von Samson-Himmelstjerna G."/>
            <person name="Boag P.R."/>
            <person name="Tan P."/>
            <person name="Li Q."/>
            <person name="Min J."/>
            <person name="Yang Y."/>
            <person name="Wang X."/>
            <person name="Fang X."/>
            <person name="Hall R.S."/>
            <person name="Hofmann A."/>
            <person name="Sternberg P.W."/>
            <person name="Jex A.R."/>
            <person name="Gasser R.B."/>
        </authorList>
    </citation>
    <scope>NUCLEOTIDE SEQUENCE [LARGE SCALE GENOMIC DNA]</scope>
    <source>
        <strain evidence="11">PN_DK_2014</strain>
    </source>
</reference>
<evidence type="ECO:0000313" key="12">
    <source>
        <dbReference type="Proteomes" id="UP000031036"/>
    </source>
</evidence>
<evidence type="ECO:0000256" key="9">
    <source>
        <dbReference type="ARBA" id="ARBA00023277"/>
    </source>
</evidence>
<evidence type="ECO:0000313" key="11">
    <source>
        <dbReference type="EMBL" id="KHN78522.1"/>
    </source>
</evidence>
<dbReference type="InterPro" id="IPR021720">
    <property type="entry name" value="Malectin_dom"/>
</dbReference>
<dbReference type="Gene3D" id="2.60.120.430">
    <property type="entry name" value="Galactose-binding lectin"/>
    <property type="match status" value="1"/>
</dbReference>
<dbReference type="OrthoDB" id="10013439at2759"/>
<keyword evidence="6" id="KW-1133">Transmembrane helix</keyword>
<comment type="subcellular location">
    <subcellularLocation>
        <location evidence="1">Endoplasmic reticulum membrane</location>
        <topology evidence="1">Single-pass type I membrane protein</topology>
    </subcellularLocation>
</comment>
<name>A0A0B2VAN8_TOXCA</name>
<keyword evidence="12" id="KW-1185">Reference proteome</keyword>
<comment type="similarity">
    <text evidence="2">Belongs to the malectin family.</text>
</comment>
<evidence type="ECO:0000259" key="10">
    <source>
        <dbReference type="Pfam" id="PF11721"/>
    </source>
</evidence>
<protein>
    <submittedName>
        <fullName evidence="11">Malectin</fullName>
    </submittedName>
</protein>
<dbReference type="EMBL" id="JPKZ01002087">
    <property type="protein sequence ID" value="KHN78522.1"/>
    <property type="molecule type" value="Genomic_DNA"/>
</dbReference>
<keyword evidence="9" id="KW-0119">Carbohydrate metabolism</keyword>
<sequence length="304" mass="33597">MAALFLRCLAVILRFELFGFLLLLVHVAVASDSVFLGANIIYAVNCGGQAHTDINGVEYIADPLRSGVASDYGSRLNILRVNPHDAILYQTERYDITDFSYDIPTPLEDGEYTLVMKFCEVYFQSAEQKVFDVLLNGEVIISQLDIWKEAGGIGVAHDEIFTFYVKGGSLVISGEQLDASGELRLTFAKGPYDNPKINAFYLYRGPKIDIPPLLDMAAEVDEEPEETQEYVKPADSLRYAEGPAVEDPYAEQDSSHMFIPFLVALACFFPVIPSLWQLPNFLVVLAFGSCMMGSSMQAAANEIA</sequence>
<evidence type="ECO:0000256" key="2">
    <source>
        <dbReference type="ARBA" id="ARBA00009141"/>
    </source>
</evidence>
<evidence type="ECO:0000256" key="3">
    <source>
        <dbReference type="ARBA" id="ARBA00022692"/>
    </source>
</evidence>
<keyword evidence="7" id="KW-0472">Membrane</keyword>
<organism evidence="11 12">
    <name type="scientific">Toxocara canis</name>
    <name type="common">Canine roundworm</name>
    <dbReference type="NCBI Taxonomy" id="6265"/>
    <lineage>
        <taxon>Eukaryota</taxon>
        <taxon>Metazoa</taxon>
        <taxon>Ecdysozoa</taxon>
        <taxon>Nematoda</taxon>
        <taxon>Chromadorea</taxon>
        <taxon>Rhabditida</taxon>
        <taxon>Spirurina</taxon>
        <taxon>Ascaridomorpha</taxon>
        <taxon>Ascaridoidea</taxon>
        <taxon>Toxocaridae</taxon>
        <taxon>Toxocara</taxon>
    </lineage>
</organism>
<keyword evidence="4" id="KW-0732">Signal</keyword>
<dbReference type="PANTHER" id="PTHR13460">
    <property type="match status" value="1"/>
</dbReference>
<keyword evidence="3" id="KW-0812">Transmembrane</keyword>
<dbReference type="PANTHER" id="PTHR13460:SF0">
    <property type="entry name" value="MALECTIN"/>
    <property type="match status" value="1"/>
</dbReference>
<dbReference type="Proteomes" id="UP000031036">
    <property type="component" value="Unassembled WGS sequence"/>
</dbReference>
<dbReference type="Pfam" id="PF11721">
    <property type="entry name" value="Malectin"/>
    <property type="match status" value="1"/>
</dbReference>